<reference evidence="6" key="1">
    <citation type="submission" date="2023-05" db="EMBL/GenBank/DDBJ databases">
        <title>Metabolic capabilities are highly conserved among human nasal-associated Corynebacterium species in pangenomic analyses.</title>
        <authorList>
            <person name="Tran T.H."/>
            <person name="Roberts A.Q."/>
            <person name="Escapa I.F."/>
            <person name="Gao W."/>
            <person name="Conlan S."/>
            <person name="Kong H."/>
            <person name="Segre J.A."/>
            <person name="Kelly M.S."/>
            <person name="Lemon K.P."/>
        </authorList>
    </citation>
    <scope>NUCLEOTIDE SEQUENCE</scope>
    <source>
        <strain evidence="6">KPL2654</strain>
    </source>
</reference>
<keyword evidence="3 4" id="KW-0067">ATP-binding</keyword>
<comment type="caution">
    <text evidence="6">The sequence shown here is derived from an EMBL/GenBank/DDBJ whole genome shotgun (WGS) entry which is preliminary data.</text>
</comment>
<evidence type="ECO:0000313" key="6">
    <source>
        <dbReference type="EMBL" id="MDK4326577.1"/>
    </source>
</evidence>
<dbReference type="PANTHER" id="PTHR43585:SF2">
    <property type="entry name" value="ATP-GRASP ENZYME FSQD"/>
    <property type="match status" value="1"/>
</dbReference>
<keyword evidence="1" id="KW-0436">Ligase</keyword>
<dbReference type="GO" id="GO:0046872">
    <property type="term" value="F:metal ion binding"/>
    <property type="evidence" value="ECO:0007669"/>
    <property type="project" value="InterPro"/>
</dbReference>
<feature type="domain" description="ATP-grasp" evidence="5">
    <location>
        <begin position="111"/>
        <end position="297"/>
    </location>
</feature>
<evidence type="ECO:0000256" key="1">
    <source>
        <dbReference type="ARBA" id="ARBA00022598"/>
    </source>
</evidence>
<dbReference type="RefSeq" id="WP_082150607.1">
    <property type="nucleotide sequence ID" value="NZ_CABIYR010000010.1"/>
</dbReference>
<accession>A0AAP4BUF6</accession>
<keyword evidence="2 4" id="KW-0547">Nucleotide-binding</keyword>
<gene>
    <name evidence="6" type="ORF">QPX54_08700</name>
</gene>
<dbReference type="EMBL" id="JASNVP010000008">
    <property type="protein sequence ID" value="MDK4326577.1"/>
    <property type="molecule type" value="Genomic_DNA"/>
</dbReference>
<evidence type="ECO:0000256" key="3">
    <source>
        <dbReference type="ARBA" id="ARBA00022840"/>
    </source>
</evidence>
<protein>
    <submittedName>
        <fullName evidence="6">ATP-grasp domain-containing protein</fullName>
    </submittedName>
</protein>
<dbReference type="InterPro" id="IPR040570">
    <property type="entry name" value="LAL_C2"/>
</dbReference>
<dbReference type="GO" id="GO:0005524">
    <property type="term" value="F:ATP binding"/>
    <property type="evidence" value="ECO:0007669"/>
    <property type="project" value="UniProtKB-UniRule"/>
</dbReference>
<dbReference type="PROSITE" id="PS50975">
    <property type="entry name" value="ATP_GRASP"/>
    <property type="match status" value="1"/>
</dbReference>
<dbReference type="Proteomes" id="UP001226160">
    <property type="component" value="Unassembled WGS sequence"/>
</dbReference>
<evidence type="ECO:0000256" key="2">
    <source>
        <dbReference type="ARBA" id="ARBA00022741"/>
    </source>
</evidence>
<dbReference type="Pfam" id="PF18603">
    <property type="entry name" value="LAL_C2"/>
    <property type="match status" value="1"/>
</dbReference>
<name>A0AAP4BUF6_9CORY</name>
<dbReference type="PANTHER" id="PTHR43585">
    <property type="entry name" value="FUMIPYRROLE BIOSYNTHESIS PROTEIN C"/>
    <property type="match status" value="1"/>
</dbReference>
<dbReference type="GO" id="GO:0016874">
    <property type="term" value="F:ligase activity"/>
    <property type="evidence" value="ECO:0007669"/>
    <property type="project" value="UniProtKB-KW"/>
</dbReference>
<dbReference type="Pfam" id="PF13535">
    <property type="entry name" value="ATP-grasp_4"/>
    <property type="match status" value="1"/>
</dbReference>
<dbReference type="SUPFAM" id="SSF56059">
    <property type="entry name" value="Glutathione synthetase ATP-binding domain-like"/>
    <property type="match status" value="1"/>
</dbReference>
<sequence length="397" mass="42707">MTVVLAVGGIASAHSVALSRGVQLVHVRTHRHHTMLPPSHYFKVIDASHLANRELSQLKYVLKQVEGIAFDAILCLHDDSVVLGARLAEKIGLAFASVSTAKATVDKVLMRHILSNTNLGSVRYGVVVGGDVSWITDPPEGSVVLKPSTGRASVGVQVLPDIDSVQRVIGKDPFEFEGYLVEERKIGAEYSVESLLSSVGEWHGVTAKTTAGVIETGHVHPAPITEGEAWTIRSAAASALEYLGIKRGLLHTEVILDRQGVPHIVETHLRGGGDGILDLVKYATGLDLTDLYVDDLLNRLHDLPNAQIGRAASCQYSLPHSSGVLTGWSGIDEAKQCKGVVDIGTILSIGDWVQVEQQSSYTRLAWAIATANDGRLAQYRARKAVNTIVPHATKEKE</sequence>
<evidence type="ECO:0000256" key="4">
    <source>
        <dbReference type="PROSITE-ProRule" id="PRU00409"/>
    </source>
</evidence>
<organism evidence="6 7">
    <name type="scientific">Corynebacterium propinquum</name>
    <dbReference type="NCBI Taxonomy" id="43769"/>
    <lineage>
        <taxon>Bacteria</taxon>
        <taxon>Bacillati</taxon>
        <taxon>Actinomycetota</taxon>
        <taxon>Actinomycetes</taxon>
        <taxon>Mycobacteriales</taxon>
        <taxon>Corynebacteriaceae</taxon>
        <taxon>Corynebacterium</taxon>
    </lineage>
</organism>
<dbReference type="InterPro" id="IPR052032">
    <property type="entry name" value="ATP-dep_AA_Ligase"/>
</dbReference>
<evidence type="ECO:0000313" key="7">
    <source>
        <dbReference type="Proteomes" id="UP001226160"/>
    </source>
</evidence>
<evidence type="ECO:0000259" key="5">
    <source>
        <dbReference type="PROSITE" id="PS50975"/>
    </source>
</evidence>
<dbReference type="InterPro" id="IPR011761">
    <property type="entry name" value="ATP-grasp"/>
</dbReference>
<dbReference type="AlphaFoldDB" id="A0AAP4BUF6"/>
<dbReference type="Gene3D" id="3.30.470.20">
    <property type="entry name" value="ATP-grasp fold, B domain"/>
    <property type="match status" value="1"/>
</dbReference>
<proteinExistence type="predicted"/>